<gene>
    <name evidence="2" type="ORF">HGEBJNHG_00020</name>
</gene>
<dbReference type="Pfam" id="PF00565">
    <property type="entry name" value="SNase"/>
    <property type="match status" value="1"/>
</dbReference>
<dbReference type="InterPro" id="IPR016071">
    <property type="entry name" value="Staphylococal_nuclease_OB-fold"/>
</dbReference>
<accession>A0A7G9YRB3</accession>
<organism evidence="2">
    <name type="scientific">Candidatus Methanogaster sp. ANME-2c ERB4</name>
    <dbReference type="NCBI Taxonomy" id="2759911"/>
    <lineage>
        <taxon>Archaea</taxon>
        <taxon>Methanobacteriati</taxon>
        <taxon>Methanobacteriota</taxon>
        <taxon>Stenosarchaea group</taxon>
        <taxon>Methanomicrobia</taxon>
        <taxon>Methanosarcinales</taxon>
        <taxon>ANME-2 cluster</taxon>
        <taxon>Candidatus Methanogasteraceae</taxon>
        <taxon>Candidatus Methanogaster</taxon>
    </lineage>
</organism>
<evidence type="ECO:0000259" key="1">
    <source>
        <dbReference type="Pfam" id="PF00565"/>
    </source>
</evidence>
<dbReference type="SUPFAM" id="SSF50199">
    <property type="entry name" value="Staphylococcal nuclease"/>
    <property type="match status" value="1"/>
</dbReference>
<reference evidence="2" key="1">
    <citation type="submission" date="2020-06" db="EMBL/GenBank/DDBJ databases">
        <title>Unique genomic features of the anaerobic methanotrophic archaea.</title>
        <authorList>
            <person name="Chadwick G.L."/>
            <person name="Skennerton C.T."/>
            <person name="Laso-Perez R."/>
            <person name="Leu A.O."/>
            <person name="Speth D.R."/>
            <person name="Yu H."/>
            <person name="Morgan-Lang C."/>
            <person name="Hatzenpichler R."/>
            <person name="Goudeau D."/>
            <person name="Malmstrom R."/>
            <person name="Brazelton W.J."/>
            <person name="Woyke T."/>
            <person name="Hallam S.J."/>
            <person name="Tyson G.W."/>
            <person name="Wegener G."/>
            <person name="Boetius A."/>
            <person name="Orphan V."/>
        </authorList>
    </citation>
    <scope>NUCLEOTIDE SEQUENCE</scope>
</reference>
<feature type="domain" description="TNase-like" evidence="1">
    <location>
        <begin position="38"/>
        <end position="211"/>
    </location>
</feature>
<protein>
    <recommendedName>
        <fullName evidence="1">TNase-like domain-containing protein</fullName>
    </recommendedName>
</protein>
<proteinExistence type="predicted"/>
<name>A0A7G9YRB3_9EURY</name>
<dbReference type="EMBL" id="MT631439">
    <property type="protein sequence ID" value="QNO50547.1"/>
    <property type="molecule type" value="Genomic_DNA"/>
</dbReference>
<evidence type="ECO:0000313" key="2">
    <source>
        <dbReference type="EMBL" id="QNO50547.1"/>
    </source>
</evidence>
<dbReference type="AlphaFoldDB" id="A0A7G9YRB3"/>
<sequence>MSEVKIFWDPRGFELDSLGKKKYLRATDGDTPYISVPIRMLSIDTPEVHYPGTKKPSKSDDDLMQLAEWIDAGYAPVSDGLGAHLYPRLATGTAGTLQEEQGAAATTAFEELLTEQLTKPSGRKRSVYIRAADQHFDQYGRLLAYMAPSYSKKERETLSRGELASFNLLMVKSGWAATFIIFPSIPAYPDLVDFQEAAKTAYESRIGAWADPLALTGYEFRMCIRLFEITKKLVAGKKLTGYGKYGYVSRFCADMATREIFYPGSYYRVSPYNRLFVWAEDVGDAVAKLNLLPAGASD</sequence>
<dbReference type="Gene3D" id="2.40.50.90">
    <property type="match status" value="1"/>
</dbReference>
<dbReference type="InterPro" id="IPR035437">
    <property type="entry name" value="SNase_OB-fold_sf"/>
</dbReference>